<evidence type="ECO:0000256" key="1">
    <source>
        <dbReference type="SAM" id="Phobius"/>
    </source>
</evidence>
<reference evidence="3" key="3">
    <citation type="submission" date="2022-10" db="EMBL/GenBank/DDBJ databases">
        <authorList>
            <person name="Aires J."/>
            <person name="Mesa V."/>
        </authorList>
    </citation>
    <scope>NUCLEOTIDE SEQUENCE</scope>
    <source>
        <strain evidence="3">Clostridium neonatale JD116</strain>
    </source>
</reference>
<dbReference type="InterPro" id="IPR004704">
    <property type="entry name" value="PTS_IID_man"/>
</dbReference>
<dbReference type="Proteomes" id="UP000431451">
    <property type="component" value="Unassembled WGS sequence"/>
</dbReference>
<dbReference type="EC" id="2.7.1.-" evidence="2"/>
<evidence type="ECO:0000313" key="4">
    <source>
        <dbReference type="EMBL" id="VCT85374.1"/>
    </source>
</evidence>
<dbReference type="GO" id="GO:0009401">
    <property type="term" value="P:phosphoenolpyruvate-dependent sugar phosphotransferase system"/>
    <property type="evidence" value="ECO:0007669"/>
    <property type="project" value="InterPro"/>
</dbReference>
<dbReference type="AlphaFoldDB" id="A0A650MMR7"/>
<feature type="transmembrane region" description="Helical" evidence="1">
    <location>
        <begin position="231"/>
        <end position="248"/>
    </location>
</feature>
<dbReference type="Proteomes" id="UP001189143">
    <property type="component" value="Unassembled WGS sequence"/>
</dbReference>
<sequence length="275" mass="30098">MSKLTNVSKEEKKMLRSVYLRSFTLFASVTPAKMGASGFCYSMLPFINHFYKDDPEGKKKALVRHMSYFNTTVPFSSFVMGLCGAMEKENCEKKDFNSESINSIKTSLMGPLAGIGDSIFWGVWRVICAGIAISMAQAGNVLAPLVFFLLFNIPTNIIRYYGGFLGYTLGSSYIEKLYSSGLINILTKAANILGLIMVGGMTSSMVTFNSIVKMTVQGKEVFSLQNMLDQIFIGIVPLGLTLLCFYLLTKKKVSINVLIIGVIILGIALSVLGIA</sequence>
<feature type="transmembrane region" description="Helical" evidence="1">
    <location>
        <begin position="255"/>
        <end position="274"/>
    </location>
</feature>
<evidence type="ECO:0000313" key="3">
    <source>
        <dbReference type="EMBL" id="CAI3640172.1"/>
    </source>
</evidence>
<reference evidence="2" key="2">
    <citation type="submission" date="2021-10" db="EMBL/GenBank/DDBJ databases">
        <authorList>
            <person name="Mesa V."/>
        </authorList>
    </citation>
    <scope>NUCLEOTIDE SEQUENCE</scope>
    <source>
        <strain evidence="2">CC3_PB</strain>
    </source>
</reference>
<organism evidence="4 5">
    <name type="scientific">Clostridium neonatale</name>
    <dbReference type="NCBI Taxonomy" id="137838"/>
    <lineage>
        <taxon>Bacteria</taxon>
        <taxon>Bacillati</taxon>
        <taxon>Bacillota</taxon>
        <taxon>Clostridia</taxon>
        <taxon>Eubacteriales</taxon>
        <taxon>Clostridiaceae</taxon>
        <taxon>Clostridium</taxon>
    </lineage>
</organism>
<dbReference type="EMBL" id="CAMTCP010000248">
    <property type="protein sequence ID" value="CAI3640172.1"/>
    <property type="molecule type" value="Genomic_DNA"/>
</dbReference>
<dbReference type="Pfam" id="PF03613">
    <property type="entry name" value="EIID-AGA"/>
    <property type="match status" value="1"/>
</dbReference>
<feature type="transmembrane region" description="Helical" evidence="1">
    <location>
        <begin position="20"/>
        <end position="47"/>
    </location>
</feature>
<feature type="transmembrane region" description="Helical" evidence="1">
    <location>
        <begin position="190"/>
        <end position="211"/>
    </location>
</feature>
<reference evidence="4 5" key="1">
    <citation type="submission" date="2018-06" db="EMBL/GenBank/DDBJ databases">
        <authorList>
            <consortium name="IHU Genomes"/>
        </authorList>
    </citation>
    <scope>NUCLEOTIDE SEQUENCE [LARGE SCALE GENOMIC DNA]</scope>
    <source>
        <strain evidence="4 5">NEC25</strain>
    </source>
</reference>
<evidence type="ECO:0000313" key="2">
    <source>
        <dbReference type="EMBL" id="CAG9705986.1"/>
    </source>
</evidence>
<protein>
    <submittedName>
        <fullName evidence="4">PTS system mannose-specific EIID component</fullName>
    </submittedName>
    <submittedName>
        <fullName evidence="2">PTS system, mannose-specific IID component</fullName>
        <ecNumber evidence="2">2.7.1.-</ecNumber>
    </submittedName>
    <submittedName>
        <fullName evidence="3">Phosphotransferase system, mannose/fructose/N -acetylgalactosamine-specific component IID</fullName>
    </submittedName>
</protein>
<dbReference type="InterPro" id="IPR050303">
    <property type="entry name" value="GatZ_KbaZ_carbometab"/>
</dbReference>
<evidence type="ECO:0000313" key="5">
    <source>
        <dbReference type="Proteomes" id="UP000431451"/>
    </source>
</evidence>
<gene>
    <name evidence="4" type="primary">manZ_4</name>
    <name evidence="3" type="synonym">manZ</name>
    <name evidence="3" type="ORF">CNEO2_40035</name>
    <name evidence="2" type="ORF">CNEO_42214</name>
    <name evidence="4" type="ORF">CNEONATNEC25_02975</name>
</gene>
<keyword evidence="2" id="KW-0808">Transferase</keyword>
<proteinExistence type="predicted"/>
<keyword evidence="1" id="KW-0472">Membrane</keyword>
<dbReference type="PANTHER" id="PTHR32502:SF23">
    <property type="entry name" value="TRANSPORT PROTEIN, PTS SYSTEM"/>
    <property type="match status" value="1"/>
</dbReference>
<dbReference type="EMBL" id="UWJD01000002">
    <property type="protein sequence ID" value="VCT85374.1"/>
    <property type="molecule type" value="Genomic_DNA"/>
</dbReference>
<name>A0A650MMR7_9CLOT</name>
<dbReference type="EMBL" id="CAKJVE010000004">
    <property type="protein sequence ID" value="CAG9705986.1"/>
    <property type="molecule type" value="Genomic_DNA"/>
</dbReference>
<dbReference type="GeneID" id="68878435"/>
<keyword evidence="1" id="KW-1133">Transmembrane helix</keyword>
<feature type="transmembrane region" description="Helical" evidence="1">
    <location>
        <begin position="126"/>
        <end position="151"/>
    </location>
</feature>
<dbReference type="PANTHER" id="PTHR32502">
    <property type="entry name" value="N-ACETYLGALACTOSAMINE PERMEASE II COMPONENT-RELATED"/>
    <property type="match status" value="1"/>
</dbReference>
<dbReference type="Proteomes" id="UP000789738">
    <property type="component" value="Unassembled WGS sequence"/>
</dbReference>
<dbReference type="RefSeq" id="WP_125148178.1">
    <property type="nucleotide sequence ID" value="NZ_CAKJVD010000048.1"/>
</dbReference>
<accession>A0A650MMR7</accession>
<dbReference type="GO" id="GO:0005886">
    <property type="term" value="C:plasma membrane"/>
    <property type="evidence" value="ECO:0007669"/>
    <property type="project" value="TreeGrafter"/>
</dbReference>
<dbReference type="PROSITE" id="PS51108">
    <property type="entry name" value="PTS_EIID"/>
    <property type="match status" value="1"/>
</dbReference>
<keyword evidence="1" id="KW-0812">Transmembrane</keyword>
<dbReference type="GO" id="GO:0016740">
    <property type="term" value="F:transferase activity"/>
    <property type="evidence" value="ECO:0007669"/>
    <property type="project" value="UniProtKB-KW"/>
</dbReference>